<evidence type="ECO:0000256" key="5">
    <source>
        <dbReference type="ARBA" id="ARBA00023242"/>
    </source>
</evidence>
<keyword evidence="5" id="KW-0539">Nucleus</keyword>
<evidence type="ECO:0000256" key="4">
    <source>
        <dbReference type="ARBA" id="ARBA00022833"/>
    </source>
</evidence>
<dbReference type="PANTHER" id="PTHR33345">
    <property type="entry name" value="ADAPTER PROTEIN, PUTATIVE-RELATED"/>
    <property type="match status" value="1"/>
</dbReference>
<feature type="domain" description="DUF7081" evidence="8">
    <location>
        <begin position="28"/>
        <end position="118"/>
    </location>
</feature>
<dbReference type="PANTHER" id="PTHR33345:SF6">
    <property type="entry name" value="OS03G0747200 PROTEIN"/>
    <property type="match status" value="1"/>
</dbReference>
<evidence type="ECO:0000313" key="10">
    <source>
        <dbReference type="EMBL" id="JAT67261.1"/>
    </source>
</evidence>
<gene>
    <name evidence="10" type="primary">OBE1_1</name>
    <name evidence="10" type="ORF">g.37201</name>
</gene>
<dbReference type="GO" id="GO:0005634">
    <property type="term" value="C:nucleus"/>
    <property type="evidence" value="ECO:0007669"/>
    <property type="project" value="UniProtKB-SubCell"/>
</dbReference>
<accession>A0A1D1ZKB6</accession>
<dbReference type="InterPro" id="IPR055508">
    <property type="entry name" value="DUF7081"/>
</dbReference>
<dbReference type="EMBL" id="GDJX01000675">
    <property type="protein sequence ID" value="JAT67261.1"/>
    <property type="molecule type" value="Transcribed_RNA"/>
</dbReference>
<feature type="domain" description="Oberon-like PHD finger" evidence="7">
    <location>
        <begin position="155"/>
        <end position="287"/>
    </location>
</feature>
<evidence type="ECO:0000259" key="8">
    <source>
        <dbReference type="Pfam" id="PF23299"/>
    </source>
</evidence>
<comment type="subcellular location">
    <subcellularLocation>
        <location evidence="1">Nucleus</location>
    </subcellularLocation>
</comment>
<evidence type="ECO:0000259" key="9">
    <source>
        <dbReference type="Pfam" id="PF24590"/>
    </source>
</evidence>
<keyword evidence="2" id="KW-0479">Metal-binding</keyword>
<protein>
    <submittedName>
        <fullName evidence="10">Protein OBERON 1</fullName>
    </submittedName>
</protein>
<dbReference type="InterPro" id="IPR032881">
    <property type="entry name" value="Oberon-like_PHD"/>
</dbReference>
<evidence type="ECO:0000256" key="1">
    <source>
        <dbReference type="ARBA" id="ARBA00004123"/>
    </source>
</evidence>
<dbReference type="GO" id="GO:0008270">
    <property type="term" value="F:zinc ion binding"/>
    <property type="evidence" value="ECO:0007669"/>
    <property type="project" value="UniProtKB-KW"/>
</dbReference>
<reference evidence="10" key="1">
    <citation type="submission" date="2015-07" db="EMBL/GenBank/DDBJ databases">
        <title>Transcriptome Assembly of Anthurium amnicola.</title>
        <authorList>
            <person name="Suzuki J."/>
        </authorList>
    </citation>
    <scope>NUCLEOTIDE SEQUENCE</scope>
</reference>
<keyword evidence="3" id="KW-0863">Zinc-finger</keyword>
<dbReference type="InterPro" id="IPR056034">
    <property type="entry name" value="DUF7615"/>
</dbReference>
<sequence>MDPECSDVNSYQTPILRKKTLVAEAMPAGSSGEGLPYAPEGWPCPGDVWGWKVGRRMSAHGYWADRSLCLPRRLLKEKMPSSKQTFYSRILVEQYVRKEFPEVDVGAFFDSFIWKIPCKGPGVIKGPDKKKSKCAFSKRLSQSKTSVEYGGCKAGNIMCSLQVKSRSYTPLTVECDICCSEAGFCHECCCILCCKTIDWAFDGYSFIRCVKTIDKIFICGHVAHIDCALRANMAGTVRGSISLDVEYCCRRCDNKTDLMLHVTRILHTCQSLDSRDDIEKILNLALCILHGSEQMKSKMYQKHIESVMAKLSNVVCLGDIWKEEDNIPAVTTETGSTSTNCLTLLGMPDVTSYQKPRDRLFGLETSIGVENIDGRSLDPFCITSDYGIVSVKLEDEVDEALQELRKSQGSEFTLAARKLHAQRDYLLSLYQQLDAERLELAKRISSQNEGKNKLLANVLNRIDKIKEEESRLRQMMLIAKGFGQASKQVLKEHFQLVVLDD</sequence>
<dbReference type="Pfam" id="PF07227">
    <property type="entry name" value="PHD_Oberon"/>
    <property type="match status" value="1"/>
</dbReference>
<name>A0A1D1ZKB6_9ARAE</name>
<evidence type="ECO:0000256" key="3">
    <source>
        <dbReference type="ARBA" id="ARBA00022771"/>
    </source>
</evidence>
<organism evidence="10">
    <name type="scientific">Anthurium amnicola</name>
    <dbReference type="NCBI Taxonomy" id="1678845"/>
    <lineage>
        <taxon>Eukaryota</taxon>
        <taxon>Viridiplantae</taxon>
        <taxon>Streptophyta</taxon>
        <taxon>Embryophyta</taxon>
        <taxon>Tracheophyta</taxon>
        <taxon>Spermatophyta</taxon>
        <taxon>Magnoliopsida</taxon>
        <taxon>Liliopsida</taxon>
        <taxon>Araceae</taxon>
        <taxon>Pothoideae</taxon>
        <taxon>Potheae</taxon>
        <taxon>Anthurium</taxon>
    </lineage>
</organism>
<dbReference type="AlphaFoldDB" id="A0A1D1ZKB6"/>
<feature type="coiled-coil region" evidence="6">
    <location>
        <begin position="448"/>
        <end position="475"/>
    </location>
</feature>
<dbReference type="Pfam" id="PF24590">
    <property type="entry name" value="DUF7615"/>
    <property type="match status" value="1"/>
</dbReference>
<evidence type="ECO:0000256" key="2">
    <source>
        <dbReference type="ARBA" id="ARBA00022723"/>
    </source>
</evidence>
<evidence type="ECO:0000259" key="7">
    <source>
        <dbReference type="Pfam" id="PF07227"/>
    </source>
</evidence>
<evidence type="ECO:0000256" key="6">
    <source>
        <dbReference type="SAM" id="Coils"/>
    </source>
</evidence>
<dbReference type="Pfam" id="PF23299">
    <property type="entry name" value="DUF7081"/>
    <property type="match status" value="1"/>
</dbReference>
<keyword evidence="6" id="KW-0175">Coiled coil</keyword>
<feature type="domain" description="DUF7615" evidence="9">
    <location>
        <begin position="388"/>
        <end position="493"/>
    </location>
</feature>
<proteinExistence type="predicted"/>
<keyword evidence="4" id="KW-0862">Zinc</keyword>